<evidence type="ECO:0000313" key="2">
    <source>
        <dbReference type="Proteomes" id="UP000681720"/>
    </source>
</evidence>
<sequence length="57" mass="6522">MLGLPDEQNENSDIITSNNSHNINIDGQFTAEKSFDHVFFPTAYEDRTSSLLFRQIC</sequence>
<evidence type="ECO:0000313" key="1">
    <source>
        <dbReference type="EMBL" id="CAF4493563.1"/>
    </source>
</evidence>
<dbReference type="EMBL" id="CAJOBJ010079235">
    <property type="protein sequence ID" value="CAF4493563.1"/>
    <property type="molecule type" value="Genomic_DNA"/>
</dbReference>
<proteinExistence type="predicted"/>
<protein>
    <submittedName>
        <fullName evidence="1">Uncharacterized protein</fullName>
    </submittedName>
</protein>
<organism evidence="1 2">
    <name type="scientific">Rotaria magnacalcarata</name>
    <dbReference type="NCBI Taxonomy" id="392030"/>
    <lineage>
        <taxon>Eukaryota</taxon>
        <taxon>Metazoa</taxon>
        <taxon>Spiralia</taxon>
        <taxon>Gnathifera</taxon>
        <taxon>Rotifera</taxon>
        <taxon>Eurotatoria</taxon>
        <taxon>Bdelloidea</taxon>
        <taxon>Philodinida</taxon>
        <taxon>Philodinidae</taxon>
        <taxon>Rotaria</taxon>
    </lineage>
</organism>
<feature type="non-terminal residue" evidence="1">
    <location>
        <position position="57"/>
    </location>
</feature>
<gene>
    <name evidence="1" type="ORF">GIL414_LOCUS34372</name>
</gene>
<dbReference type="AlphaFoldDB" id="A0A8S2XGQ8"/>
<comment type="caution">
    <text evidence="1">The sequence shown here is derived from an EMBL/GenBank/DDBJ whole genome shotgun (WGS) entry which is preliminary data.</text>
</comment>
<name>A0A8S2XGQ8_9BILA</name>
<accession>A0A8S2XGQ8</accession>
<reference evidence="1" key="1">
    <citation type="submission" date="2021-02" db="EMBL/GenBank/DDBJ databases">
        <authorList>
            <person name="Nowell W R."/>
        </authorList>
    </citation>
    <scope>NUCLEOTIDE SEQUENCE</scope>
</reference>
<dbReference type="Proteomes" id="UP000681720">
    <property type="component" value="Unassembled WGS sequence"/>
</dbReference>